<dbReference type="AlphaFoldDB" id="A0A812Y2M8"/>
<protein>
    <submittedName>
        <fullName evidence="3">Uncharacterized protein</fullName>
    </submittedName>
</protein>
<feature type="coiled-coil region" evidence="1">
    <location>
        <begin position="59"/>
        <end position="86"/>
    </location>
</feature>
<dbReference type="Proteomes" id="UP000649617">
    <property type="component" value="Unassembled WGS sequence"/>
</dbReference>
<dbReference type="OrthoDB" id="433548at2759"/>
<accession>A0A812Y2M8</accession>
<keyword evidence="1" id="KW-0175">Coiled coil</keyword>
<evidence type="ECO:0000313" key="4">
    <source>
        <dbReference type="Proteomes" id="UP000649617"/>
    </source>
</evidence>
<evidence type="ECO:0000256" key="1">
    <source>
        <dbReference type="SAM" id="Coils"/>
    </source>
</evidence>
<feature type="compositionally biased region" description="Basic and acidic residues" evidence="2">
    <location>
        <begin position="38"/>
        <end position="51"/>
    </location>
</feature>
<evidence type="ECO:0000256" key="2">
    <source>
        <dbReference type="SAM" id="MobiDB-lite"/>
    </source>
</evidence>
<feature type="region of interest" description="Disordered" evidence="2">
    <location>
        <begin position="286"/>
        <end position="337"/>
    </location>
</feature>
<keyword evidence="4" id="KW-1185">Reference proteome</keyword>
<comment type="caution">
    <text evidence="3">The sequence shown here is derived from an EMBL/GenBank/DDBJ whole genome shotgun (WGS) entry which is preliminary data.</text>
</comment>
<dbReference type="EMBL" id="CAJNIZ010047105">
    <property type="protein sequence ID" value="CAE7762455.1"/>
    <property type="molecule type" value="Genomic_DNA"/>
</dbReference>
<feature type="region of interest" description="Disordered" evidence="2">
    <location>
        <begin position="1"/>
        <end position="51"/>
    </location>
</feature>
<organism evidence="3 4">
    <name type="scientific">Symbiodinium pilosum</name>
    <name type="common">Dinoflagellate</name>
    <dbReference type="NCBI Taxonomy" id="2952"/>
    <lineage>
        <taxon>Eukaryota</taxon>
        <taxon>Sar</taxon>
        <taxon>Alveolata</taxon>
        <taxon>Dinophyceae</taxon>
        <taxon>Suessiales</taxon>
        <taxon>Symbiodiniaceae</taxon>
        <taxon>Symbiodinium</taxon>
    </lineage>
</organism>
<proteinExistence type="predicted"/>
<reference evidence="3" key="1">
    <citation type="submission" date="2021-02" db="EMBL/GenBank/DDBJ databases">
        <authorList>
            <person name="Dougan E. K."/>
            <person name="Rhodes N."/>
            <person name="Thang M."/>
            <person name="Chan C."/>
        </authorList>
    </citation>
    <scope>NUCLEOTIDE SEQUENCE</scope>
</reference>
<name>A0A812Y2M8_SYMPI</name>
<gene>
    <name evidence="3" type="ORF">SPIL2461_LOCUS22273</name>
</gene>
<feature type="compositionally biased region" description="Basic and acidic residues" evidence="2">
    <location>
        <begin position="327"/>
        <end position="337"/>
    </location>
</feature>
<sequence>MGPVVPRLSSQEQAQFVSPHRRPGRPTPALRKTSARRSRSDADPDRNREVDLFQIPEQLREARRRTSELEAQLAELRQRLQQQEHRVLAAAPFYPGGGALLTPPPAFTARAAGDRPVFYSTTAPVSPLATDRGACGALDGRRYMSLHVPPGEAERNGGEKLVSPLVSARSRTPQRQSDLMEPWMMRSQTPPARPEASLMYMRQPAYFPSRDSVPAVPSNSVQRMSPVPVAPVPVLTSPPAIVQRYMATSPTRIGVTSPVRFVGEWQRRVQPTTTFWFQPPYVARQSAPPAGQMPGPGPISEPVGSRYPDPTTGPGPPAQDVLSASFSDRRSSLREGC</sequence>
<evidence type="ECO:0000313" key="3">
    <source>
        <dbReference type="EMBL" id="CAE7762455.1"/>
    </source>
</evidence>